<gene>
    <name evidence="9 13" type="primary">murD</name>
    <name evidence="13" type="ORF">PsAD2_00784</name>
</gene>
<evidence type="ECO:0000256" key="6">
    <source>
        <dbReference type="ARBA" id="ARBA00022741"/>
    </source>
</evidence>
<dbReference type="InterPro" id="IPR018109">
    <property type="entry name" value="Folylpolyglutamate_synth_CS"/>
</dbReference>
<dbReference type="InterPro" id="IPR005762">
    <property type="entry name" value="MurD"/>
</dbReference>
<dbReference type="InterPro" id="IPR036565">
    <property type="entry name" value="Mur-like_cat_sf"/>
</dbReference>
<dbReference type="GO" id="GO:0071555">
    <property type="term" value="P:cell wall organization"/>
    <property type="evidence" value="ECO:0007669"/>
    <property type="project" value="UniProtKB-KW"/>
</dbReference>
<keyword evidence="8 9" id="KW-0131">Cell cycle</keyword>
<comment type="subcellular location">
    <subcellularLocation>
        <location evidence="1 9 10">Cytoplasm</location>
    </subcellularLocation>
</comment>
<keyword evidence="6 9" id="KW-0547">Nucleotide-binding</keyword>
<comment type="catalytic activity">
    <reaction evidence="9 10">
        <text>UDP-N-acetyl-alpha-D-muramoyl-L-alanine + D-glutamate + ATP = UDP-N-acetyl-alpha-D-muramoyl-L-alanyl-D-glutamate + ADP + phosphate + H(+)</text>
        <dbReference type="Rhea" id="RHEA:16429"/>
        <dbReference type="ChEBI" id="CHEBI:15378"/>
        <dbReference type="ChEBI" id="CHEBI:29986"/>
        <dbReference type="ChEBI" id="CHEBI:30616"/>
        <dbReference type="ChEBI" id="CHEBI:43474"/>
        <dbReference type="ChEBI" id="CHEBI:83898"/>
        <dbReference type="ChEBI" id="CHEBI:83900"/>
        <dbReference type="ChEBI" id="CHEBI:456216"/>
        <dbReference type="EC" id="6.3.2.9"/>
    </reaction>
</comment>
<dbReference type="GO" id="GO:0051301">
    <property type="term" value="P:cell division"/>
    <property type="evidence" value="ECO:0007669"/>
    <property type="project" value="UniProtKB-KW"/>
</dbReference>
<comment type="caution">
    <text evidence="13">The sequence shown here is derived from an EMBL/GenBank/DDBJ whole genome shotgun (WGS) entry which is preliminary data.</text>
</comment>
<dbReference type="GO" id="GO:0005524">
    <property type="term" value="F:ATP binding"/>
    <property type="evidence" value="ECO:0007669"/>
    <property type="project" value="UniProtKB-UniRule"/>
</dbReference>
<keyword evidence="9 10" id="KW-0133">Cell shape</keyword>
<dbReference type="EMBL" id="LMCB01000004">
    <property type="protein sequence ID" value="KZL21489.1"/>
    <property type="molecule type" value="Genomic_DNA"/>
</dbReference>
<accession>A0A161V917</accession>
<dbReference type="SUPFAM" id="SSF53244">
    <property type="entry name" value="MurD-like peptide ligases, peptide-binding domain"/>
    <property type="match status" value="1"/>
</dbReference>
<reference evidence="13 14" key="1">
    <citation type="journal article" date="2016" name="Front. Microbiol.">
        <title>Comparative Genomic Analysis Reveals a Diverse Repertoire of Genes Involved in Prokaryote-Eukaryote Interactions within the Pseudovibrio Genus.</title>
        <authorList>
            <person name="Romano S."/>
            <person name="Fernandez-Guerra A."/>
            <person name="Reen F.J."/>
            <person name="Glockner F.O."/>
            <person name="Crowley S.P."/>
            <person name="O'Sullivan O."/>
            <person name="Cotter P.D."/>
            <person name="Adams C."/>
            <person name="Dobson A.D."/>
            <person name="O'Gara F."/>
        </authorList>
    </citation>
    <scope>NUCLEOTIDE SEQUENCE [LARGE SCALE GENOMIC DNA]</scope>
    <source>
        <strain evidence="13 14">Ad2</strain>
    </source>
</reference>
<dbReference type="RefSeq" id="WP_068002432.1">
    <property type="nucleotide sequence ID" value="NZ_FOFM01000006.1"/>
</dbReference>
<dbReference type="GO" id="GO:0008360">
    <property type="term" value="P:regulation of cell shape"/>
    <property type="evidence" value="ECO:0007669"/>
    <property type="project" value="UniProtKB-KW"/>
</dbReference>
<feature type="binding site" evidence="9">
    <location>
        <begin position="121"/>
        <end position="127"/>
    </location>
    <ligand>
        <name>ATP</name>
        <dbReference type="ChEBI" id="CHEBI:30616"/>
    </ligand>
</feature>
<keyword evidence="9 10" id="KW-0573">Peptidoglycan synthesis</keyword>
<dbReference type="Pfam" id="PF02875">
    <property type="entry name" value="Mur_ligase_C"/>
    <property type="match status" value="1"/>
</dbReference>
<dbReference type="PANTHER" id="PTHR43692:SF1">
    <property type="entry name" value="UDP-N-ACETYLMURAMOYLALANINE--D-GLUTAMATE LIGASE"/>
    <property type="match status" value="1"/>
</dbReference>
<comment type="function">
    <text evidence="9 10">Cell wall formation. Catalyzes the addition of glutamate to the nucleotide precursor UDP-N-acetylmuramoyl-L-alanine (UMA).</text>
</comment>
<evidence type="ECO:0000256" key="4">
    <source>
        <dbReference type="ARBA" id="ARBA00022598"/>
    </source>
</evidence>
<dbReference type="PATRIC" id="fig|989403.3.peg.830"/>
<keyword evidence="9 10" id="KW-0961">Cell wall biogenesis/degradation</keyword>
<organism evidence="13 14">
    <name type="scientific">Pseudovibrio axinellae</name>
    <dbReference type="NCBI Taxonomy" id="989403"/>
    <lineage>
        <taxon>Bacteria</taxon>
        <taxon>Pseudomonadati</taxon>
        <taxon>Pseudomonadota</taxon>
        <taxon>Alphaproteobacteria</taxon>
        <taxon>Hyphomicrobiales</taxon>
        <taxon>Stappiaceae</taxon>
        <taxon>Pseudovibrio</taxon>
    </lineage>
</organism>
<feature type="domain" description="Mur ligase C-terminal" evidence="11">
    <location>
        <begin position="319"/>
        <end position="431"/>
    </location>
</feature>
<sequence length="466" mass="48912">MIPIRHLAGKEVALFGLGGSGLATARALEAGGARVDVWDDSTERVAAAEEQGLAIIDLREADMSRYEALIVAPGVPLTHPQPHWVVVRAQEAGVSVIGDIELFVNEREATCPEAAFVAITGTNGKSTTTALISHLLSECGMDVQMGGNIGRPVLDLESLSEDSVYVIEVSSYQIDLAPSLAPDIGVLLNLSPDHLDRHGDMDHYASIKERVVKAARLAVVGVDDEMSAAIAQRLMDRDQAVECISCQNAVETGVYAQNGHVYEVFEGEGVEVVDLSSSNSLRGSHNGQNAAAAIAVCGALGLELEEISGALLSFPGLAHRMKPVAQAGNVLFVNDSKATNAEAAAHALAAFDRIYWIAGGRAKAGGISSLQSYFPKVVRAYLIGEAAEEFEQQLGGAVGAQKFGSLEAAVEAAARDAGQDACEEAVVLLSPGCASFDQFQNFEIRGDAFESAAIAAAQVLKDEGTR</sequence>
<keyword evidence="3 9" id="KW-0963">Cytoplasm</keyword>
<protein>
    <recommendedName>
        <fullName evidence="9 10">UDP-N-acetylmuramoylalanine--D-glutamate ligase</fullName>
        <ecNumber evidence="9 10">6.3.2.9</ecNumber>
    </recommendedName>
    <alternativeName>
        <fullName evidence="9">D-glutamic acid-adding enzyme</fullName>
    </alternativeName>
    <alternativeName>
        <fullName evidence="9">UDP-N-acetylmuramoyl-L-alanyl-D-glutamate synthetase</fullName>
    </alternativeName>
</protein>
<evidence type="ECO:0000313" key="14">
    <source>
        <dbReference type="Proteomes" id="UP000076577"/>
    </source>
</evidence>
<proteinExistence type="inferred from homology"/>
<dbReference type="GO" id="GO:0004326">
    <property type="term" value="F:tetrahydrofolylpolyglutamate synthase activity"/>
    <property type="evidence" value="ECO:0007669"/>
    <property type="project" value="InterPro"/>
</dbReference>
<dbReference type="InterPro" id="IPR036291">
    <property type="entry name" value="NAD(P)-bd_dom_sf"/>
</dbReference>
<dbReference type="PANTHER" id="PTHR43692">
    <property type="entry name" value="UDP-N-ACETYLMURAMOYLALANINE--D-GLUTAMATE LIGASE"/>
    <property type="match status" value="1"/>
</dbReference>
<evidence type="ECO:0000259" key="12">
    <source>
        <dbReference type="Pfam" id="PF08245"/>
    </source>
</evidence>
<evidence type="ECO:0000256" key="1">
    <source>
        <dbReference type="ARBA" id="ARBA00004496"/>
    </source>
</evidence>
<keyword evidence="4 9" id="KW-0436">Ligase</keyword>
<dbReference type="SUPFAM" id="SSF53623">
    <property type="entry name" value="MurD-like peptide ligases, catalytic domain"/>
    <property type="match status" value="1"/>
</dbReference>
<evidence type="ECO:0000256" key="2">
    <source>
        <dbReference type="ARBA" id="ARBA00004752"/>
    </source>
</evidence>
<evidence type="ECO:0000256" key="3">
    <source>
        <dbReference type="ARBA" id="ARBA00022490"/>
    </source>
</evidence>
<dbReference type="Pfam" id="PF08245">
    <property type="entry name" value="Mur_ligase_M"/>
    <property type="match status" value="1"/>
</dbReference>
<dbReference type="GO" id="GO:0005737">
    <property type="term" value="C:cytoplasm"/>
    <property type="evidence" value="ECO:0007669"/>
    <property type="project" value="UniProtKB-SubCell"/>
</dbReference>
<dbReference type="Gene3D" id="3.90.190.20">
    <property type="entry name" value="Mur ligase, C-terminal domain"/>
    <property type="match status" value="1"/>
</dbReference>
<dbReference type="GO" id="GO:0008764">
    <property type="term" value="F:UDP-N-acetylmuramoylalanine-D-glutamate ligase activity"/>
    <property type="evidence" value="ECO:0007669"/>
    <property type="project" value="UniProtKB-UniRule"/>
</dbReference>
<name>A0A161V917_9HYPH</name>
<keyword evidence="7 9" id="KW-0067">ATP-binding</keyword>
<dbReference type="InterPro" id="IPR004101">
    <property type="entry name" value="Mur_ligase_C"/>
</dbReference>
<feature type="domain" description="Mur ligase central" evidence="12">
    <location>
        <begin position="119"/>
        <end position="297"/>
    </location>
</feature>
<dbReference type="InterPro" id="IPR013221">
    <property type="entry name" value="Mur_ligase_cen"/>
</dbReference>
<evidence type="ECO:0000256" key="5">
    <source>
        <dbReference type="ARBA" id="ARBA00022618"/>
    </source>
</evidence>
<dbReference type="NCBIfam" id="TIGR01087">
    <property type="entry name" value="murD"/>
    <property type="match status" value="1"/>
</dbReference>
<dbReference type="STRING" id="989403.SAMN05421798_10656"/>
<dbReference type="UniPathway" id="UPA00219"/>
<comment type="similarity">
    <text evidence="9">Belongs to the MurCDEF family.</text>
</comment>
<dbReference type="SUPFAM" id="SSF51735">
    <property type="entry name" value="NAD(P)-binding Rossmann-fold domains"/>
    <property type="match status" value="1"/>
</dbReference>
<dbReference type="GO" id="GO:0009252">
    <property type="term" value="P:peptidoglycan biosynthetic process"/>
    <property type="evidence" value="ECO:0007669"/>
    <property type="project" value="UniProtKB-UniRule"/>
</dbReference>
<keyword evidence="14" id="KW-1185">Reference proteome</keyword>
<keyword evidence="5 9" id="KW-0132">Cell division</keyword>
<evidence type="ECO:0000256" key="7">
    <source>
        <dbReference type="ARBA" id="ARBA00022840"/>
    </source>
</evidence>
<dbReference type="AlphaFoldDB" id="A0A161V917"/>
<evidence type="ECO:0000256" key="10">
    <source>
        <dbReference type="RuleBase" id="RU003664"/>
    </source>
</evidence>
<comment type="pathway">
    <text evidence="2 9 10">Cell wall biogenesis; peptidoglycan biosynthesis.</text>
</comment>
<dbReference type="Gene3D" id="3.40.1190.10">
    <property type="entry name" value="Mur-like, catalytic domain"/>
    <property type="match status" value="1"/>
</dbReference>
<dbReference type="Pfam" id="PF21799">
    <property type="entry name" value="MurD-like_N"/>
    <property type="match status" value="1"/>
</dbReference>
<dbReference type="HAMAP" id="MF_00639">
    <property type="entry name" value="MurD"/>
    <property type="match status" value="1"/>
</dbReference>
<dbReference type="EC" id="6.3.2.9" evidence="9 10"/>
<evidence type="ECO:0000256" key="9">
    <source>
        <dbReference type="HAMAP-Rule" id="MF_00639"/>
    </source>
</evidence>
<dbReference type="Proteomes" id="UP000076577">
    <property type="component" value="Unassembled WGS sequence"/>
</dbReference>
<dbReference type="InterPro" id="IPR036615">
    <property type="entry name" value="Mur_ligase_C_dom_sf"/>
</dbReference>
<dbReference type="PROSITE" id="PS01011">
    <property type="entry name" value="FOLYLPOLYGLU_SYNT_1"/>
    <property type="match status" value="1"/>
</dbReference>
<dbReference type="OrthoDB" id="9809796at2"/>
<evidence type="ECO:0000256" key="8">
    <source>
        <dbReference type="ARBA" id="ARBA00023306"/>
    </source>
</evidence>
<dbReference type="Gene3D" id="3.40.50.720">
    <property type="entry name" value="NAD(P)-binding Rossmann-like Domain"/>
    <property type="match status" value="1"/>
</dbReference>
<evidence type="ECO:0000313" key="13">
    <source>
        <dbReference type="EMBL" id="KZL21489.1"/>
    </source>
</evidence>
<evidence type="ECO:0000259" key="11">
    <source>
        <dbReference type="Pfam" id="PF02875"/>
    </source>
</evidence>